<reference evidence="1" key="1">
    <citation type="submission" date="2020-05" db="EMBL/GenBank/DDBJ databases">
        <authorList>
            <person name="Delgado-Blas J."/>
        </authorList>
    </citation>
    <scope>NUCLEOTIDE SEQUENCE</scope>
    <source>
        <strain evidence="1">BB1454</strain>
    </source>
</reference>
<evidence type="ECO:0000313" key="2">
    <source>
        <dbReference type="Proteomes" id="UP000834458"/>
    </source>
</evidence>
<accession>A0AA35GL10</accession>
<comment type="caution">
    <text evidence="1">The sequence shown here is derived from an EMBL/GenBank/DDBJ whole genome shotgun (WGS) entry which is preliminary data.</text>
</comment>
<proteinExistence type="predicted"/>
<dbReference type="RefSeq" id="WP_416232773.1">
    <property type="nucleotide sequence ID" value="NZ_CAHPSC010000032.1"/>
</dbReference>
<organism evidence="1 2">
    <name type="scientific">Comamonas aquatica</name>
    <dbReference type="NCBI Taxonomy" id="225991"/>
    <lineage>
        <taxon>Bacteria</taxon>
        <taxon>Pseudomonadati</taxon>
        <taxon>Pseudomonadota</taxon>
        <taxon>Betaproteobacteria</taxon>
        <taxon>Burkholderiales</taxon>
        <taxon>Comamonadaceae</taxon>
        <taxon>Comamonas</taxon>
    </lineage>
</organism>
<dbReference type="EMBL" id="CAHPSC010000032">
    <property type="protein sequence ID" value="CAB5695523.1"/>
    <property type="molecule type" value="Genomic_DNA"/>
</dbReference>
<evidence type="ECO:0000313" key="1">
    <source>
        <dbReference type="EMBL" id="CAB5695523.1"/>
    </source>
</evidence>
<name>A0AA35GL10_9BURK</name>
<protein>
    <submittedName>
        <fullName evidence="1">Uncharacterized protein</fullName>
    </submittedName>
</protein>
<sequence length="84" mass="9308">MPHEQAVQQMTNVEFVADIMEFSRYGALAQAFVIDALQRHAERIAAANPKDLDSPGLCGNAWVGVAQEIRTKLVIKYGEYENNG</sequence>
<dbReference type="Proteomes" id="UP000834458">
    <property type="component" value="Unassembled WGS sequence"/>
</dbReference>
<gene>
    <name evidence="1" type="ORF">GHA_02338</name>
</gene>
<dbReference type="AlphaFoldDB" id="A0AA35GL10"/>